<evidence type="ECO:0000256" key="2">
    <source>
        <dbReference type="ARBA" id="ARBA00005675"/>
    </source>
</evidence>
<feature type="transmembrane region" description="Helical" evidence="11">
    <location>
        <begin position="279"/>
        <end position="304"/>
    </location>
</feature>
<dbReference type="SMART" id="SM00831">
    <property type="entry name" value="Cation_ATPase_N"/>
    <property type="match status" value="1"/>
</dbReference>
<dbReference type="PANTHER" id="PTHR43294:SF20">
    <property type="entry name" value="P-TYPE ATPASE"/>
    <property type="match status" value="1"/>
</dbReference>
<feature type="domain" description="Cation-transporting P-type ATPase N-terminal" evidence="12">
    <location>
        <begin position="12"/>
        <end position="85"/>
    </location>
</feature>
<dbReference type="InterPro" id="IPR004014">
    <property type="entry name" value="ATPase_P-typ_cation-transptr_N"/>
</dbReference>
<keyword evidence="10 11" id="KW-0472">Membrane</keyword>
<dbReference type="PRINTS" id="PR00119">
    <property type="entry name" value="CATATPASE"/>
</dbReference>
<keyword evidence="4 11" id="KW-0812">Transmembrane</keyword>
<evidence type="ECO:0000256" key="1">
    <source>
        <dbReference type="ARBA" id="ARBA00004127"/>
    </source>
</evidence>
<dbReference type="AlphaFoldDB" id="A0A1G1Z9A5"/>
<dbReference type="STRING" id="1797692.A3I33_02550"/>
<organism evidence="13 14">
    <name type="scientific">Candidatus Colwellbacteria bacterium RIFCSPLOWO2_02_FULL_45_11</name>
    <dbReference type="NCBI Taxonomy" id="1797692"/>
    <lineage>
        <taxon>Bacteria</taxon>
        <taxon>Candidatus Colwelliibacteriota</taxon>
    </lineage>
</organism>
<comment type="caution">
    <text evidence="13">The sequence shown here is derived from an EMBL/GenBank/DDBJ whole genome shotgun (WGS) entry which is preliminary data.</text>
</comment>
<dbReference type="InterPro" id="IPR059000">
    <property type="entry name" value="ATPase_P-type_domA"/>
</dbReference>
<gene>
    <name evidence="13" type="ORF">A3I33_02550</name>
</gene>
<dbReference type="Pfam" id="PF00689">
    <property type="entry name" value="Cation_ATPase_C"/>
    <property type="match status" value="1"/>
</dbReference>
<dbReference type="Gene3D" id="3.40.50.1000">
    <property type="entry name" value="HAD superfamily/HAD-like"/>
    <property type="match status" value="2"/>
</dbReference>
<dbReference type="InterPro" id="IPR050510">
    <property type="entry name" value="Cation_transp_ATPase_P-type"/>
</dbReference>
<dbReference type="InterPro" id="IPR008250">
    <property type="entry name" value="ATPase_P-typ_transduc_dom_A_sf"/>
</dbReference>
<dbReference type="GO" id="GO:0005886">
    <property type="term" value="C:plasma membrane"/>
    <property type="evidence" value="ECO:0007669"/>
    <property type="project" value="UniProtKB-SubCell"/>
</dbReference>
<dbReference type="SUPFAM" id="SSF81660">
    <property type="entry name" value="Metal cation-transporting ATPase, ATP-binding domain N"/>
    <property type="match status" value="1"/>
</dbReference>
<dbReference type="SUPFAM" id="SSF81665">
    <property type="entry name" value="Calcium ATPase, transmembrane domain M"/>
    <property type="match status" value="1"/>
</dbReference>
<protein>
    <recommendedName>
        <fullName evidence="12">Cation-transporting P-type ATPase N-terminal domain-containing protein</fullName>
    </recommendedName>
</protein>
<feature type="transmembrane region" description="Helical" evidence="11">
    <location>
        <begin position="65"/>
        <end position="83"/>
    </location>
</feature>
<dbReference type="SFLD" id="SFLDF00027">
    <property type="entry name" value="p-type_atpase"/>
    <property type="match status" value="1"/>
</dbReference>
<dbReference type="GO" id="GO:0005391">
    <property type="term" value="F:P-type sodium:potassium-exchanging transporter activity"/>
    <property type="evidence" value="ECO:0007669"/>
    <property type="project" value="TreeGrafter"/>
</dbReference>
<dbReference type="Pfam" id="PF00702">
    <property type="entry name" value="Hydrolase"/>
    <property type="match status" value="1"/>
</dbReference>
<evidence type="ECO:0000256" key="7">
    <source>
        <dbReference type="ARBA" id="ARBA00022842"/>
    </source>
</evidence>
<dbReference type="GO" id="GO:0036376">
    <property type="term" value="P:sodium ion export across plasma membrane"/>
    <property type="evidence" value="ECO:0007669"/>
    <property type="project" value="TreeGrafter"/>
</dbReference>
<feature type="transmembrane region" description="Helical" evidence="11">
    <location>
        <begin position="645"/>
        <end position="668"/>
    </location>
</feature>
<feature type="transmembrane region" description="Helical" evidence="11">
    <location>
        <begin position="249"/>
        <end position="273"/>
    </location>
</feature>
<dbReference type="InterPro" id="IPR006068">
    <property type="entry name" value="ATPase_P-typ_cation-transptr_C"/>
</dbReference>
<evidence type="ECO:0000256" key="9">
    <source>
        <dbReference type="ARBA" id="ARBA00022989"/>
    </source>
</evidence>
<sequence>MTLDKTTLTDKKFWSLSPDRVLEILGTSKDGLSEVIAKEKLEQFGKNSLPHDGSGLKLRILMRQFTNPLVVILIVAGAITLALQDYKDSIFIFIAVFINGALGFYQENKAADALASLKKYVKEKARVIREGFEREVSVEELVPGDVIKLTSGTRVPADARVFLSNSLSVDESILTGESLPVSKTTDPVEESASVIDRESMVYNGTLVVGGIGLAIVTATGLDTELGKIAVFLEKEDDEPTPLQRYIKKFSILVGVAFLLMAALLFWIGILHGYSLFEMFLISVAVAVSAVPEGLPLALTVVLAIGVERLAKRNGIVKKLVAAEALGSTTLILTDKTGTLTEAKMELAEIIGDESKEKILELALLTVEATVENPLSDPEEWRVIGRPLEASVVKAGAEYKLFIHEILKNVEVLERHPFNSMDKFAGVYAKIGSEKMWIYLGAPDVLLDKSQIDKRKKEELINKVEELAYGGFRVLGVSMGNKFLGLLAFNDPVRKDVGEVIKEVAKAGVKTVIATGDHKGTALHVAKEVGINASAENVLTGDEMLTLSDDDLKKALPKILVFARVTPKDKARLTRLYQSLGEVVAVTGDGVNDAPALESADVGIAVGSGTDIAKDASDLVILDDNFNTIIAAISEGRRIMANIRKIIVYLFSDSLDELFLIGGALVFGLPLPLSAIQILWVNFFSDSFPSVALGFEKEPDGLRLPRSRKHRELIDGEMKFLILIIGVISSALLFGMYYTLLRMGFSVGIVRTFIFASFSIYTLFLAFSVKSLHKSIFRYNPFDNPYLIGGVLIAIGLTLVAIYVPYFQVLLNTVFLSWQWMVGVVGFGLLNLLGVEFGKFLFRKGKS</sequence>
<evidence type="ECO:0000259" key="12">
    <source>
        <dbReference type="SMART" id="SM00831"/>
    </source>
</evidence>
<evidence type="ECO:0000256" key="8">
    <source>
        <dbReference type="ARBA" id="ARBA00022967"/>
    </source>
</evidence>
<dbReference type="InterPro" id="IPR036412">
    <property type="entry name" value="HAD-like_sf"/>
</dbReference>
<dbReference type="PRINTS" id="PR00120">
    <property type="entry name" value="HATPASE"/>
</dbReference>
<dbReference type="NCBIfam" id="TIGR01494">
    <property type="entry name" value="ATPase_P-type"/>
    <property type="match status" value="4"/>
</dbReference>
<name>A0A1G1Z9A5_9BACT</name>
<evidence type="ECO:0000256" key="5">
    <source>
        <dbReference type="ARBA" id="ARBA00022741"/>
    </source>
</evidence>
<feature type="transmembrane region" description="Helical" evidence="11">
    <location>
        <begin position="817"/>
        <end position="841"/>
    </location>
</feature>
<dbReference type="InterPro" id="IPR001757">
    <property type="entry name" value="P_typ_ATPase"/>
</dbReference>
<dbReference type="PANTHER" id="PTHR43294">
    <property type="entry name" value="SODIUM/POTASSIUM-TRANSPORTING ATPASE SUBUNIT ALPHA"/>
    <property type="match status" value="1"/>
</dbReference>
<comment type="similarity">
    <text evidence="2">Belongs to the cation transport ATPase (P-type) (TC 3.A.3) family. Type IIA subfamily.</text>
</comment>
<keyword evidence="3" id="KW-0597">Phosphoprotein</keyword>
<dbReference type="SUPFAM" id="SSF81653">
    <property type="entry name" value="Calcium ATPase, transduction domain A"/>
    <property type="match status" value="1"/>
</dbReference>
<keyword evidence="5" id="KW-0547">Nucleotide-binding</keyword>
<evidence type="ECO:0000256" key="6">
    <source>
        <dbReference type="ARBA" id="ARBA00022840"/>
    </source>
</evidence>
<dbReference type="InterPro" id="IPR023298">
    <property type="entry name" value="ATPase_P-typ_TM_dom_sf"/>
</dbReference>
<dbReference type="InterPro" id="IPR023299">
    <property type="entry name" value="ATPase_P-typ_cyto_dom_N"/>
</dbReference>
<feature type="transmembrane region" description="Helical" evidence="11">
    <location>
        <begin position="89"/>
        <end position="105"/>
    </location>
</feature>
<keyword evidence="7" id="KW-0460">Magnesium</keyword>
<reference evidence="13 14" key="1">
    <citation type="journal article" date="2016" name="Nat. Commun.">
        <title>Thousands of microbial genomes shed light on interconnected biogeochemical processes in an aquifer system.</title>
        <authorList>
            <person name="Anantharaman K."/>
            <person name="Brown C.T."/>
            <person name="Hug L.A."/>
            <person name="Sharon I."/>
            <person name="Castelle C.J."/>
            <person name="Probst A.J."/>
            <person name="Thomas B.C."/>
            <person name="Singh A."/>
            <person name="Wilkins M.J."/>
            <person name="Karaoz U."/>
            <person name="Brodie E.L."/>
            <person name="Williams K.H."/>
            <person name="Hubbard S.S."/>
            <person name="Banfield J.F."/>
        </authorList>
    </citation>
    <scope>NUCLEOTIDE SEQUENCE [LARGE SCALE GENOMIC DNA]</scope>
</reference>
<feature type="transmembrane region" description="Helical" evidence="11">
    <location>
        <begin position="743"/>
        <end position="765"/>
    </location>
</feature>
<proteinExistence type="inferred from homology"/>
<comment type="subcellular location">
    <subcellularLocation>
        <location evidence="1">Endomembrane system</location>
        <topology evidence="1">Multi-pass membrane protein</topology>
    </subcellularLocation>
</comment>
<dbReference type="GO" id="GO:0030007">
    <property type="term" value="P:intracellular potassium ion homeostasis"/>
    <property type="evidence" value="ECO:0007669"/>
    <property type="project" value="TreeGrafter"/>
</dbReference>
<dbReference type="EMBL" id="MHJA01000032">
    <property type="protein sequence ID" value="OGY60450.1"/>
    <property type="molecule type" value="Genomic_DNA"/>
</dbReference>
<evidence type="ECO:0000256" key="3">
    <source>
        <dbReference type="ARBA" id="ARBA00022553"/>
    </source>
</evidence>
<dbReference type="Gene3D" id="1.20.1110.10">
    <property type="entry name" value="Calcium-transporting ATPase, transmembrane domain"/>
    <property type="match status" value="2"/>
</dbReference>
<dbReference type="PROSITE" id="PS00154">
    <property type="entry name" value="ATPASE_E1_E2"/>
    <property type="match status" value="1"/>
</dbReference>
<dbReference type="FunFam" id="2.70.150.10:FF:000160">
    <property type="entry name" value="Sarcoplasmic/endoplasmic reticulum calcium ATPase 1"/>
    <property type="match status" value="1"/>
</dbReference>
<feature type="transmembrane region" description="Helical" evidence="11">
    <location>
        <begin position="785"/>
        <end position="805"/>
    </location>
</feature>
<keyword evidence="8" id="KW-1278">Translocase</keyword>
<dbReference type="Proteomes" id="UP000176544">
    <property type="component" value="Unassembled WGS sequence"/>
</dbReference>
<evidence type="ECO:0000256" key="4">
    <source>
        <dbReference type="ARBA" id="ARBA00022692"/>
    </source>
</evidence>
<dbReference type="GO" id="GO:0005524">
    <property type="term" value="F:ATP binding"/>
    <property type="evidence" value="ECO:0007669"/>
    <property type="project" value="UniProtKB-KW"/>
</dbReference>
<dbReference type="GO" id="GO:1990573">
    <property type="term" value="P:potassium ion import across plasma membrane"/>
    <property type="evidence" value="ECO:0007669"/>
    <property type="project" value="TreeGrafter"/>
</dbReference>
<dbReference type="Pfam" id="PF00122">
    <property type="entry name" value="E1-E2_ATPase"/>
    <property type="match status" value="1"/>
</dbReference>
<dbReference type="InterPro" id="IPR023214">
    <property type="entry name" value="HAD_sf"/>
</dbReference>
<dbReference type="GO" id="GO:0016887">
    <property type="term" value="F:ATP hydrolysis activity"/>
    <property type="evidence" value="ECO:0007669"/>
    <property type="project" value="InterPro"/>
</dbReference>
<keyword evidence="6" id="KW-0067">ATP-binding</keyword>
<dbReference type="SFLD" id="SFLDG00002">
    <property type="entry name" value="C1.7:_P-type_atpase_like"/>
    <property type="match status" value="1"/>
</dbReference>
<dbReference type="GO" id="GO:0006883">
    <property type="term" value="P:intracellular sodium ion homeostasis"/>
    <property type="evidence" value="ECO:0007669"/>
    <property type="project" value="TreeGrafter"/>
</dbReference>
<feature type="transmembrane region" description="Helical" evidence="11">
    <location>
        <begin position="715"/>
        <end position="737"/>
    </location>
</feature>
<accession>A0A1G1Z9A5</accession>
<dbReference type="GO" id="GO:1902600">
    <property type="term" value="P:proton transmembrane transport"/>
    <property type="evidence" value="ECO:0007669"/>
    <property type="project" value="TreeGrafter"/>
</dbReference>
<evidence type="ECO:0000313" key="14">
    <source>
        <dbReference type="Proteomes" id="UP000176544"/>
    </source>
</evidence>
<dbReference type="Gene3D" id="3.40.1110.10">
    <property type="entry name" value="Calcium-transporting ATPase, cytoplasmic domain N"/>
    <property type="match status" value="2"/>
</dbReference>
<dbReference type="SUPFAM" id="SSF56784">
    <property type="entry name" value="HAD-like"/>
    <property type="match status" value="1"/>
</dbReference>
<dbReference type="InterPro" id="IPR044492">
    <property type="entry name" value="P_typ_ATPase_HD_dom"/>
</dbReference>
<keyword evidence="9 11" id="KW-1133">Transmembrane helix</keyword>
<dbReference type="Pfam" id="PF00690">
    <property type="entry name" value="Cation_ATPase_N"/>
    <property type="match status" value="1"/>
</dbReference>
<dbReference type="InterPro" id="IPR018303">
    <property type="entry name" value="ATPase_P-typ_P_site"/>
</dbReference>
<evidence type="ECO:0000256" key="11">
    <source>
        <dbReference type="SAM" id="Phobius"/>
    </source>
</evidence>
<dbReference type="Gene3D" id="2.70.150.10">
    <property type="entry name" value="Calcium-transporting ATPase, cytoplasmic transduction domain A"/>
    <property type="match status" value="1"/>
</dbReference>
<evidence type="ECO:0000256" key="10">
    <source>
        <dbReference type="ARBA" id="ARBA00023136"/>
    </source>
</evidence>
<evidence type="ECO:0000313" key="13">
    <source>
        <dbReference type="EMBL" id="OGY60450.1"/>
    </source>
</evidence>
<dbReference type="SFLD" id="SFLDS00003">
    <property type="entry name" value="Haloacid_Dehalogenase"/>
    <property type="match status" value="1"/>
</dbReference>